<dbReference type="InterPro" id="IPR036397">
    <property type="entry name" value="RNaseH_sf"/>
</dbReference>
<dbReference type="Gene3D" id="1.20.1060.10">
    <property type="entry name" value="Taq DNA Polymerase, Chain T, domain 4"/>
    <property type="match status" value="1"/>
</dbReference>
<evidence type="ECO:0000256" key="11">
    <source>
        <dbReference type="NCBIfam" id="TIGR00593"/>
    </source>
</evidence>
<dbReference type="InterPro" id="IPR036279">
    <property type="entry name" value="5-3_exonuclease_C_sf"/>
</dbReference>
<dbReference type="InterPro" id="IPR012337">
    <property type="entry name" value="RNaseH-like_sf"/>
</dbReference>
<dbReference type="InterPro" id="IPR002298">
    <property type="entry name" value="DNA_polymerase_A"/>
</dbReference>
<dbReference type="SUPFAM" id="SSF88723">
    <property type="entry name" value="PIN domain-like"/>
    <property type="match status" value="1"/>
</dbReference>
<dbReference type="GO" id="GO:0006302">
    <property type="term" value="P:double-strand break repair"/>
    <property type="evidence" value="ECO:0007669"/>
    <property type="project" value="TreeGrafter"/>
</dbReference>
<evidence type="ECO:0000256" key="7">
    <source>
        <dbReference type="ARBA" id="ARBA00023125"/>
    </source>
</evidence>
<evidence type="ECO:0000256" key="10">
    <source>
        <dbReference type="ARBA" id="ARBA00049957"/>
    </source>
</evidence>
<evidence type="ECO:0000256" key="3">
    <source>
        <dbReference type="ARBA" id="ARBA00022695"/>
    </source>
</evidence>
<accession>A0A9D1L3B1</accession>
<dbReference type="NCBIfam" id="NF011547">
    <property type="entry name" value="PRK14976.1-4"/>
    <property type="match status" value="1"/>
</dbReference>
<dbReference type="FunFam" id="1.20.1060.10:FF:000001">
    <property type="entry name" value="DNA polymerase I"/>
    <property type="match status" value="1"/>
</dbReference>
<keyword evidence="3 12" id="KW-0548">Nucleotidyltransferase</keyword>
<dbReference type="PROSITE" id="PS00447">
    <property type="entry name" value="DNA_POLYMERASE_A"/>
    <property type="match status" value="1"/>
</dbReference>
<dbReference type="GO" id="GO:0008409">
    <property type="term" value="F:5'-3' exonuclease activity"/>
    <property type="evidence" value="ECO:0007669"/>
    <property type="project" value="UniProtKB-UniRule"/>
</dbReference>
<dbReference type="EMBL" id="DVML01000012">
    <property type="protein sequence ID" value="HIU22416.1"/>
    <property type="molecule type" value="Genomic_DNA"/>
</dbReference>
<dbReference type="CDD" id="cd08637">
    <property type="entry name" value="DNA_pol_A_pol_I_C"/>
    <property type="match status" value="1"/>
</dbReference>
<keyword evidence="12" id="KW-0378">Hydrolase</keyword>
<dbReference type="InterPro" id="IPR001098">
    <property type="entry name" value="DNA-dir_DNA_pol_A_palm_dom"/>
</dbReference>
<dbReference type="InterPro" id="IPR002421">
    <property type="entry name" value="5-3_exonuclease"/>
</dbReference>
<comment type="caution">
    <text evidence="15">The sequence shown here is derived from an EMBL/GenBank/DDBJ whole genome shotgun (WGS) entry which is preliminary data.</text>
</comment>
<dbReference type="FunFam" id="1.10.150.20:FF:000002">
    <property type="entry name" value="DNA polymerase I"/>
    <property type="match status" value="1"/>
</dbReference>
<feature type="domain" description="5'-3' exonuclease" evidence="13">
    <location>
        <begin position="2"/>
        <end position="262"/>
    </location>
</feature>
<dbReference type="Pfam" id="PF01367">
    <property type="entry name" value="5_3_exonuc"/>
    <property type="match status" value="1"/>
</dbReference>
<evidence type="ECO:0000256" key="5">
    <source>
        <dbReference type="ARBA" id="ARBA00022763"/>
    </source>
</evidence>
<dbReference type="Proteomes" id="UP000824087">
    <property type="component" value="Unassembled WGS sequence"/>
</dbReference>
<dbReference type="PANTHER" id="PTHR10133:SF27">
    <property type="entry name" value="DNA POLYMERASE NU"/>
    <property type="match status" value="1"/>
</dbReference>
<gene>
    <name evidence="12 15" type="primary">polA</name>
    <name evidence="15" type="ORF">IAD49_02410</name>
</gene>
<dbReference type="Pfam" id="PF00476">
    <property type="entry name" value="DNA_pol_A"/>
    <property type="match status" value="1"/>
</dbReference>
<keyword evidence="2 12" id="KW-0808">Transferase</keyword>
<keyword evidence="12" id="KW-0540">Nuclease</keyword>
<dbReference type="EC" id="2.7.7.7" evidence="11 12"/>
<keyword evidence="6 12" id="KW-0239">DNA-directed DNA polymerase</keyword>
<dbReference type="SMART" id="SM00279">
    <property type="entry name" value="HhH2"/>
    <property type="match status" value="1"/>
</dbReference>
<dbReference type="InterPro" id="IPR008918">
    <property type="entry name" value="HhH2"/>
</dbReference>
<comment type="function">
    <text evidence="12">In addition to polymerase activity, this DNA polymerase exhibits 5'-3' exonuclease activity.</text>
</comment>
<protein>
    <recommendedName>
        <fullName evidence="11 12">DNA polymerase I</fullName>
        <ecNumber evidence="11 12">2.7.7.7</ecNumber>
    </recommendedName>
</protein>
<evidence type="ECO:0000313" key="15">
    <source>
        <dbReference type="EMBL" id="HIU22416.1"/>
    </source>
</evidence>
<keyword evidence="4 12" id="KW-0235">DNA replication</keyword>
<dbReference type="Gene3D" id="3.30.70.370">
    <property type="match status" value="1"/>
</dbReference>
<keyword evidence="12" id="KW-0269">Exonuclease</keyword>
<dbReference type="SUPFAM" id="SSF53098">
    <property type="entry name" value="Ribonuclease H-like"/>
    <property type="match status" value="1"/>
</dbReference>
<evidence type="ECO:0000256" key="8">
    <source>
        <dbReference type="ARBA" id="ARBA00023204"/>
    </source>
</evidence>
<name>A0A9D1L3B1_9BACT</name>
<dbReference type="PRINTS" id="PR00868">
    <property type="entry name" value="DNAPOLI"/>
</dbReference>
<evidence type="ECO:0000313" key="16">
    <source>
        <dbReference type="Proteomes" id="UP000824087"/>
    </source>
</evidence>
<dbReference type="Gene3D" id="1.10.150.20">
    <property type="entry name" value="5' to 3' exonuclease, C-terminal subdomain"/>
    <property type="match status" value="2"/>
</dbReference>
<dbReference type="CDD" id="cd09898">
    <property type="entry name" value="H3TH_53EXO"/>
    <property type="match status" value="1"/>
</dbReference>
<evidence type="ECO:0000259" key="13">
    <source>
        <dbReference type="SMART" id="SM00475"/>
    </source>
</evidence>
<dbReference type="InterPro" id="IPR043502">
    <property type="entry name" value="DNA/RNA_pol_sf"/>
</dbReference>
<reference evidence="15" key="2">
    <citation type="journal article" date="2021" name="PeerJ">
        <title>Extensive microbial diversity within the chicken gut microbiome revealed by metagenomics and culture.</title>
        <authorList>
            <person name="Gilroy R."/>
            <person name="Ravi A."/>
            <person name="Getino M."/>
            <person name="Pursley I."/>
            <person name="Horton D.L."/>
            <person name="Alikhan N.F."/>
            <person name="Baker D."/>
            <person name="Gharbi K."/>
            <person name="Hall N."/>
            <person name="Watson M."/>
            <person name="Adriaenssens E.M."/>
            <person name="Foster-Nyarko E."/>
            <person name="Jarju S."/>
            <person name="Secka A."/>
            <person name="Antonio M."/>
            <person name="Oren A."/>
            <person name="Chaudhuri R.R."/>
            <person name="La Ragione R."/>
            <person name="Hildebrand F."/>
            <person name="Pallen M.J."/>
        </authorList>
    </citation>
    <scope>NUCLEOTIDE SEQUENCE</scope>
    <source>
        <strain evidence="15">CHK197-8231</strain>
    </source>
</reference>
<dbReference type="InterPro" id="IPR054690">
    <property type="entry name" value="DNA_polI_exonuclease"/>
</dbReference>
<dbReference type="Pfam" id="PF02739">
    <property type="entry name" value="5_3_exonuc_N"/>
    <property type="match status" value="1"/>
</dbReference>
<comment type="function">
    <text evidence="10">5'-3' exonuclease acting preferentially on double-stranded DNA.</text>
</comment>
<evidence type="ECO:0000256" key="9">
    <source>
        <dbReference type="ARBA" id="ARBA00049244"/>
    </source>
</evidence>
<dbReference type="GO" id="GO:0003887">
    <property type="term" value="F:DNA-directed DNA polymerase activity"/>
    <property type="evidence" value="ECO:0007669"/>
    <property type="project" value="UniProtKB-UniRule"/>
</dbReference>
<dbReference type="InterPro" id="IPR029060">
    <property type="entry name" value="PIN-like_dom_sf"/>
</dbReference>
<dbReference type="FunFam" id="1.10.150.20:FF:000003">
    <property type="entry name" value="DNA polymerase I"/>
    <property type="match status" value="1"/>
</dbReference>
<dbReference type="Pfam" id="PF22619">
    <property type="entry name" value="DNA_polI_exo1"/>
    <property type="match status" value="1"/>
</dbReference>
<dbReference type="AlphaFoldDB" id="A0A9D1L3B1"/>
<dbReference type="InterPro" id="IPR019760">
    <property type="entry name" value="DNA-dir_DNA_pol_A_CS"/>
</dbReference>
<dbReference type="Gene3D" id="3.30.420.10">
    <property type="entry name" value="Ribonuclease H-like superfamily/Ribonuclease H"/>
    <property type="match status" value="1"/>
</dbReference>
<keyword evidence="8 12" id="KW-0234">DNA repair</keyword>
<evidence type="ECO:0000256" key="4">
    <source>
        <dbReference type="ARBA" id="ARBA00022705"/>
    </source>
</evidence>
<dbReference type="GO" id="GO:0006261">
    <property type="term" value="P:DNA-templated DNA replication"/>
    <property type="evidence" value="ECO:0007669"/>
    <property type="project" value="UniProtKB-UniRule"/>
</dbReference>
<organism evidence="15 16">
    <name type="scientific">Candidatus Fimihabitans intestinipullorum</name>
    <dbReference type="NCBI Taxonomy" id="2840820"/>
    <lineage>
        <taxon>Bacteria</taxon>
        <taxon>Bacillati</taxon>
        <taxon>Mycoplasmatota</taxon>
        <taxon>Mycoplasmatota incertae sedis</taxon>
        <taxon>Candidatus Fimihabitans</taxon>
    </lineage>
</organism>
<comment type="catalytic activity">
    <reaction evidence="9 12">
        <text>DNA(n) + a 2'-deoxyribonucleoside 5'-triphosphate = DNA(n+1) + diphosphate</text>
        <dbReference type="Rhea" id="RHEA:22508"/>
        <dbReference type="Rhea" id="RHEA-COMP:17339"/>
        <dbReference type="Rhea" id="RHEA-COMP:17340"/>
        <dbReference type="ChEBI" id="CHEBI:33019"/>
        <dbReference type="ChEBI" id="CHEBI:61560"/>
        <dbReference type="ChEBI" id="CHEBI:173112"/>
        <dbReference type="EC" id="2.7.7.7"/>
    </reaction>
</comment>
<evidence type="ECO:0000256" key="2">
    <source>
        <dbReference type="ARBA" id="ARBA00022679"/>
    </source>
</evidence>
<dbReference type="SUPFAM" id="SSF56672">
    <property type="entry name" value="DNA/RNA polymerases"/>
    <property type="match status" value="1"/>
</dbReference>
<evidence type="ECO:0000256" key="1">
    <source>
        <dbReference type="ARBA" id="ARBA00007705"/>
    </source>
</evidence>
<dbReference type="InterPro" id="IPR018320">
    <property type="entry name" value="DNA_polymerase_1"/>
</dbReference>
<keyword evidence="7 12" id="KW-0238">DNA-binding</keyword>
<dbReference type="SMART" id="SM00475">
    <property type="entry name" value="53EXOc"/>
    <property type="match status" value="1"/>
</dbReference>
<dbReference type="PANTHER" id="PTHR10133">
    <property type="entry name" value="DNA POLYMERASE I"/>
    <property type="match status" value="1"/>
</dbReference>
<dbReference type="InterPro" id="IPR020045">
    <property type="entry name" value="DNA_polI_H3TH"/>
</dbReference>
<dbReference type="InterPro" id="IPR020046">
    <property type="entry name" value="5-3_exonucl_a-hlix_arch_N"/>
</dbReference>
<dbReference type="NCBIfam" id="NF004397">
    <property type="entry name" value="PRK05755.1"/>
    <property type="match status" value="1"/>
</dbReference>
<evidence type="ECO:0000256" key="12">
    <source>
        <dbReference type="RuleBase" id="RU004460"/>
    </source>
</evidence>
<dbReference type="NCBIfam" id="TIGR00593">
    <property type="entry name" value="pola"/>
    <property type="match status" value="1"/>
</dbReference>
<keyword evidence="5 12" id="KW-0227">DNA damage</keyword>
<sequence length="865" mass="99754">MNKIILVDGNNLLFRSYYATAYNGNFMKNSKGFPTNALFGFTNMINKIILEEKPEYMIVAFDKGKTFRHEKYTEYKGGRQETPDELKKQFPIAKELLTYMGIKYYEIDQYEADDIIGTFAKFCDDDPDFIGTIISSDKDLLQLISSDVDIKLLKQKDYIRYNEDTFREAYGIEPKAIVDLKALQGDASDNIPGVRGIGEKTALKLLQQYHTLDNLYDHIDEIKGKMKEKLVEDKEKAYMSYDLATIVRDVPVEITMEDVRIKPKDHKKLTDLYEDLEFFSFLKKEKQPEKEMEKKPLEIQIARSLNEIHVNEETSIYLEVLGSNYHTAKILGLAAYNDHSSVFIPFSLLKEHPSFLTKVPLSTYDAKKVLVALAYENIPIGPISFDAMIAGYLLDYNVKDDIAYLANTFDADIPFYENIYGKSNKLVEPKEDIIAYHAITKAKFIYETKNIFCNKLKNEELLSLFEEIEMPLTRVLADMEHTGVCLDQECLKEMGEEIKLKIELIEHDIYNDAGCEFNIASPKELGNILFEKLKLPHGKKTARGYSTSIDVLNKLVDDHPIINRIIEYRMLTKLYSTYIEGLLNTVHEDGKIHTIYTQTLTRTGRLSSIEPNLQNIPIRYEYGRLIRKAFVPSKDSIILGGDYSQIELRIMAHMANVDALIEAFQNDMDIHTKTASDIFHVDPSHVTKEMRRIAKAVNFGIIYGISSFGLSENLQISVSEAKQFIDHYLETYPGIDLYMKECIALAHKDGYVRTLFHRKRNIPELNNKNYMIRQQGERIALNTPIQGTSADIIKKAMIEIHRYLEENHLRCKMILQVHDELLFDCPKDEVEVVEKAIKDIMEHTCELKVPLKVEMESGENWYQAK</sequence>
<comment type="similarity">
    <text evidence="1 12">Belongs to the DNA polymerase type-A family.</text>
</comment>
<dbReference type="SMART" id="SM00482">
    <property type="entry name" value="POLAc"/>
    <property type="match status" value="1"/>
</dbReference>
<evidence type="ECO:0000259" key="14">
    <source>
        <dbReference type="SMART" id="SM00482"/>
    </source>
</evidence>
<dbReference type="Gene3D" id="3.40.50.1010">
    <property type="entry name" value="5'-nuclease"/>
    <property type="match status" value="1"/>
</dbReference>
<evidence type="ECO:0000256" key="6">
    <source>
        <dbReference type="ARBA" id="ARBA00022932"/>
    </source>
</evidence>
<dbReference type="GO" id="GO:0003677">
    <property type="term" value="F:DNA binding"/>
    <property type="evidence" value="ECO:0007669"/>
    <property type="project" value="UniProtKB-UniRule"/>
</dbReference>
<dbReference type="SUPFAM" id="SSF47807">
    <property type="entry name" value="5' to 3' exonuclease, C-terminal subdomain"/>
    <property type="match status" value="1"/>
</dbReference>
<dbReference type="CDD" id="cd09859">
    <property type="entry name" value="PIN_53EXO"/>
    <property type="match status" value="1"/>
</dbReference>
<dbReference type="CDD" id="cd06140">
    <property type="entry name" value="DNA_polA_I_Bacillus_like_exo"/>
    <property type="match status" value="1"/>
</dbReference>
<reference evidence="15" key="1">
    <citation type="submission" date="2020-10" db="EMBL/GenBank/DDBJ databases">
        <authorList>
            <person name="Gilroy R."/>
        </authorList>
    </citation>
    <scope>NUCLEOTIDE SEQUENCE</scope>
    <source>
        <strain evidence="15">CHK197-8231</strain>
    </source>
</reference>
<feature type="domain" description="DNA-directed DNA polymerase family A palm" evidence="14">
    <location>
        <begin position="623"/>
        <end position="829"/>
    </location>
</feature>
<proteinExistence type="inferred from homology"/>